<evidence type="ECO:0000256" key="7">
    <source>
        <dbReference type="SAM" id="MobiDB-lite"/>
    </source>
</evidence>
<reference evidence="9 10" key="1">
    <citation type="submission" date="2019-04" db="EMBL/GenBank/DDBJ databases">
        <title>Microbes associate with the intestines of laboratory mice.</title>
        <authorList>
            <person name="Navarre W."/>
            <person name="Wong E."/>
            <person name="Huang K.C."/>
            <person name="Tropini C."/>
            <person name="Ng K."/>
            <person name="Yu B."/>
        </authorList>
    </citation>
    <scope>NUCLEOTIDE SEQUENCE [LARGE SCALE GENOMIC DNA]</scope>
    <source>
        <strain evidence="9 10">NM83_B4-11</strain>
    </source>
</reference>
<dbReference type="PANTHER" id="PTHR33751:SF9">
    <property type="entry name" value="CYTOCHROME C4"/>
    <property type="match status" value="1"/>
</dbReference>
<keyword evidence="4" id="KW-0249">Electron transport</keyword>
<protein>
    <submittedName>
        <fullName evidence="9">C-type cytochrome</fullName>
    </submittedName>
</protein>
<feature type="region of interest" description="Disordered" evidence="7">
    <location>
        <begin position="1"/>
        <end position="21"/>
    </location>
</feature>
<evidence type="ECO:0000256" key="5">
    <source>
        <dbReference type="ARBA" id="ARBA00023004"/>
    </source>
</evidence>
<evidence type="ECO:0000259" key="8">
    <source>
        <dbReference type="PROSITE" id="PS51007"/>
    </source>
</evidence>
<dbReference type="PANTHER" id="PTHR33751">
    <property type="entry name" value="CBB3-TYPE CYTOCHROME C OXIDASE SUBUNIT FIXP"/>
    <property type="match status" value="1"/>
</dbReference>
<accession>A0ABY2QJ92</accession>
<dbReference type="PROSITE" id="PS51007">
    <property type="entry name" value="CYTC"/>
    <property type="match status" value="2"/>
</dbReference>
<dbReference type="Gene3D" id="1.10.760.10">
    <property type="entry name" value="Cytochrome c-like domain"/>
    <property type="match status" value="2"/>
</dbReference>
<dbReference type="InterPro" id="IPR009056">
    <property type="entry name" value="Cyt_c-like_dom"/>
</dbReference>
<proteinExistence type="predicted"/>
<sequence>MIPLHGPARTGAGRFGTDRIGGGSEEAMITAAPSRRRPLAGLAFLLLAACGTADRTAADRFVETGQLVALSGGDAGAASACLVCHGVDGRGNGAGAPRLAGLDLGYLTAQLEAYASGRRKNAEMEWIAKRLTPADRQTVSAYYAAMPYQPAAAAAAAAGAAGASANTGPAALLYQRGDAARGLQPCAVCHGAAGEGVGAGNPALGGQPAGYLSEQLIAWQKSERRNDPGNVMLEISRKLTPGEVAGLGAYASGLPGGLPRPGSPAASRSAHRDDPRNDASAPRPRGAE</sequence>
<evidence type="ECO:0000313" key="10">
    <source>
        <dbReference type="Proteomes" id="UP000308038"/>
    </source>
</evidence>
<dbReference type="EMBL" id="SSTI01000003">
    <property type="protein sequence ID" value="THG40972.1"/>
    <property type="molecule type" value="Genomic_DNA"/>
</dbReference>
<gene>
    <name evidence="9" type="ORF">E5988_05150</name>
</gene>
<keyword evidence="1" id="KW-0813">Transport</keyword>
<keyword evidence="10" id="KW-1185">Reference proteome</keyword>
<dbReference type="SUPFAM" id="SSF46626">
    <property type="entry name" value="Cytochrome c"/>
    <property type="match status" value="2"/>
</dbReference>
<evidence type="ECO:0000256" key="6">
    <source>
        <dbReference type="PROSITE-ProRule" id="PRU00433"/>
    </source>
</evidence>
<dbReference type="Proteomes" id="UP000308038">
    <property type="component" value="Unassembled WGS sequence"/>
</dbReference>
<evidence type="ECO:0000313" key="9">
    <source>
        <dbReference type="EMBL" id="THG40972.1"/>
    </source>
</evidence>
<evidence type="ECO:0000256" key="1">
    <source>
        <dbReference type="ARBA" id="ARBA00022448"/>
    </source>
</evidence>
<feature type="region of interest" description="Disordered" evidence="7">
    <location>
        <begin position="249"/>
        <end position="288"/>
    </location>
</feature>
<evidence type="ECO:0000256" key="4">
    <source>
        <dbReference type="ARBA" id="ARBA00022982"/>
    </source>
</evidence>
<feature type="domain" description="Cytochrome c" evidence="8">
    <location>
        <begin position="68"/>
        <end position="147"/>
    </location>
</feature>
<dbReference type="Pfam" id="PF00034">
    <property type="entry name" value="Cytochrom_C"/>
    <property type="match status" value="2"/>
</dbReference>
<comment type="caution">
    <text evidence="9">The sequence shown here is derived from an EMBL/GenBank/DDBJ whole genome shotgun (WGS) entry which is preliminary data.</text>
</comment>
<keyword evidence="5 6" id="KW-0408">Iron</keyword>
<keyword evidence="2 6" id="KW-0349">Heme</keyword>
<dbReference type="InterPro" id="IPR050597">
    <property type="entry name" value="Cytochrome_c_Oxidase_Subunit"/>
</dbReference>
<dbReference type="InterPro" id="IPR036909">
    <property type="entry name" value="Cyt_c-like_dom_sf"/>
</dbReference>
<name>A0ABY2QJ92_9SPHN</name>
<keyword evidence="3 6" id="KW-0479">Metal-binding</keyword>
<organism evidence="9 10">
    <name type="scientific">Sphingomonas olei</name>
    <dbReference type="NCBI Taxonomy" id="1886787"/>
    <lineage>
        <taxon>Bacteria</taxon>
        <taxon>Pseudomonadati</taxon>
        <taxon>Pseudomonadota</taxon>
        <taxon>Alphaproteobacteria</taxon>
        <taxon>Sphingomonadales</taxon>
        <taxon>Sphingomonadaceae</taxon>
        <taxon>Sphingomonas</taxon>
    </lineage>
</organism>
<evidence type="ECO:0000256" key="3">
    <source>
        <dbReference type="ARBA" id="ARBA00022723"/>
    </source>
</evidence>
<feature type="domain" description="Cytochrome c" evidence="8">
    <location>
        <begin position="163"/>
        <end position="255"/>
    </location>
</feature>
<evidence type="ECO:0000256" key="2">
    <source>
        <dbReference type="ARBA" id="ARBA00022617"/>
    </source>
</evidence>